<name>A0A7R8Z9B3_TIMDO</name>
<comment type="catalytic activity">
    <reaction evidence="1">
        <text>S-ubiquitinyl-[E2 ubiquitin-conjugating enzyme]-L-cysteine + [acceptor protein]-L-lysine = [E2 ubiquitin-conjugating enzyme]-L-cysteine + N(6)-ubiquitinyl-[acceptor protein]-L-lysine.</text>
        <dbReference type="EC" id="2.3.2.27"/>
    </reaction>
</comment>
<keyword evidence="5 6" id="KW-0862">Zinc</keyword>
<evidence type="ECO:0000256" key="4">
    <source>
        <dbReference type="ARBA" id="ARBA00022771"/>
    </source>
</evidence>
<sequence length="551" mass="61187">MKHAVLRKLSRNGDSSLCMSSRPRRRLACQTSCALSILFSRVSECSSGGFKPLFHAGPVDRLMQTSNKLQAIEIDKEYKITLSRVFYDIQNKVDLSLETNGTIAVGTVPMVYTANLYMLWTLHLQQGQLDRLNIDLHMILLLKVPGSLRRFYVHGIEASTPHVNGTTGRSPPSVEEGGLLGPSQVQMAFNIVSKIVVHPTEIRTLISPSSAVGLNTTSALANYATEAEAMLIMFPKLLLLDVAEAMLLMLDNLLMLDVAEALLLVVHNLLIGRMAQPMMQGSSVNSSMGLPANNWANAPEFVPIFPEEASYRREKPSGIIPRNHYVHTYLPAIIIVMIQNIYIGSYVSCVEYLAFIHITKINKRNTPIACPECRVKSDFVCPSTYWVESKEEKDNLIVEYKAVLSQVFSNGFASSLSTSSSARLMMIGKGTCPFGNKCFYRHAYPDGTTVDVGPPKGNPRRRRRQRQPKLQIPQSRVKSKSACHVVIPTLYVLENPGNMEGKEEAVVARTWVGSISSWRIVVLLVCVFVVCLNRSREVLEGSRDGWDPNSS</sequence>
<dbReference type="GO" id="GO:0000209">
    <property type="term" value="P:protein polyubiquitination"/>
    <property type="evidence" value="ECO:0007669"/>
    <property type="project" value="InterPro"/>
</dbReference>
<dbReference type="InterPro" id="IPR000571">
    <property type="entry name" value="Znf_CCCH"/>
</dbReference>
<dbReference type="GO" id="GO:0008270">
    <property type="term" value="F:zinc ion binding"/>
    <property type="evidence" value="ECO:0007669"/>
    <property type="project" value="UniProtKB-KW"/>
</dbReference>
<proteinExistence type="predicted"/>
<protein>
    <recommendedName>
        <fullName evidence="2">RING-type E3 ubiquitin transferase</fullName>
        <ecNumber evidence="2">2.3.2.27</ecNumber>
    </recommendedName>
</protein>
<reference evidence="9" key="1">
    <citation type="submission" date="2020-11" db="EMBL/GenBank/DDBJ databases">
        <authorList>
            <person name="Tran Van P."/>
        </authorList>
    </citation>
    <scope>NUCLEOTIDE SEQUENCE</scope>
</reference>
<dbReference type="InterPro" id="IPR045072">
    <property type="entry name" value="MKRN-like"/>
</dbReference>
<dbReference type="PANTHER" id="PTHR11224:SF10">
    <property type="entry name" value="IP09428P-RELATED"/>
    <property type="match status" value="1"/>
</dbReference>
<evidence type="ECO:0000313" key="9">
    <source>
        <dbReference type="EMBL" id="CAD7198346.1"/>
    </source>
</evidence>
<dbReference type="PROSITE" id="PS50103">
    <property type="entry name" value="ZF_C3H1"/>
    <property type="match status" value="1"/>
</dbReference>
<dbReference type="EMBL" id="OA566129">
    <property type="protein sequence ID" value="CAD7198346.1"/>
    <property type="molecule type" value="Genomic_DNA"/>
</dbReference>
<feature type="compositionally biased region" description="Basic residues" evidence="7">
    <location>
        <begin position="458"/>
        <end position="467"/>
    </location>
</feature>
<dbReference type="AlphaFoldDB" id="A0A7R8Z9B3"/>
<gene>
    <name evidence="9" type="ORF">TDIB3V08_LOCUS4627</name>
</gene>
<dbReference type="PANTHER" id="PTHR11224">
    <property type="entry name" value="MAKORIN-RELATED"/>
    <property type="match status" value="1"/>
</dbReference>
<feature type="domain" description="C3H1-type" evidence="8">
    <location>
        <begin position="429"/>
        <end position="445"/>
    </location>
</feature>
<evidence type="ECO:0000259" key="8">
    <source>
        <dbReference type="PROSITE" id="PS50103"/>
    </source>
</evidence>
<evidence type="ECO:0000256" key="6">
    <source>
        <dbReference type="PROSITE-ProRule" id="PRU00723"/>
    </source>
</evidence>
<feature type="region of interest" description="Disordered" evidence="7">
    <location>
        <begin position="449"/>
        <end position="477"/>
    </location>
</feature>
<organism evidence="9">
    <name type="scientific">Timema douglasi</name>
    <name type="common">Walking stick</name>
    <dbReference type="NCBI Taxonomy" id="61478"/>
    <lineage>
        <taxon>Eukaryota</taxon>
        <taxon>Metazoa</taxon>
        <taxon>Ecdysozoa</taxon>
        <taxon>Arthropoda</taxon>
        <taxon>Hexapoda</taxon>
        <taxon>Insecta</taxon>
        <taxon>Pterygota</taxon>
        <taxon>Neoptera</taxon>
        <taxon>Polyneoptera</taxon>
        <taxon>Phasmatodea</taxon>
        <taxon>Timematodea</taxon>
        <taxon>Timematoidea</taxon>
        <taxon>Timematidae</taxon>
        <taxon>Timema</taxon>
    </lineage>
</organism>
<evidence type="ECO:0000256" key="3">
    <source>
        <dbReference type="ARBA" id="ARBA00022723"/>
    </source>
</evidence>
<feature type="zinc finger region" description="C3H1-type" evidence="6">
    <location>
        <begin position="429"/>
        <end position="445"/>
    </location>
</feature>
<accession>A0A7R8Z9B3</accession>
<dbReference type="EC" id="2.3.2.27" evidence="2"/>
<evidence type="ECO:0000256" key="5">
    <source>
        <dbReference type="ARBA" id="ARBA00022833"/>
    </source>
</evidence>
<keyword evidence="4 6" id="KW-0863">Zinc-finger</keyword>
<evidence type="ECO:0000256" key="1">
    <source>
        <dbReference type="ARBA" id="ARBA00000900"/>
    </source>
</evidence>
<dbReference type="GO" id="GO:0061630">
    <property type="term" value="F:ubiquitin protein ligase activity"/>
    <property type="evidence" value="ECO:0007669"/>
    <property type="project" value="UniProtKB-EC"/>
</dbReference>
<keyword evidence="3 6" id="KW-0479">Metal-binding</keyword>
<evidence type="ECO:0000256" key="2">
    <source>
        <dbReference type="ARBA" id="ARBA00012483"/>
    </source>
</evidence>
<evidence type="ECO:0000256" key="7">
    <source>
        <dbReference type="SAM" id="MobiDB-lite"/>
    </source>
</evidence>